<keyword evidence="2" id="KW-0812">Transmembrane</keyword>
<dbReference type="InterPro" id="IPR029962">
    <property type="entry name" value="TBL"/>
</dbReference>
<evidence type="ECO:0000313" key="4">
    <source>
        <dbReference type="EMBL" id="KAG6763781.1"/>
    </source>
</evidence>
<organism evidence="4 5">
    <name type="scientific">Populus tomentosa</name>
    <name type="common">Chinese white poplar</name>
    <dbReference type="NCBI Taxonomy" id="118781"/>
    <lineage>
        <taxon>Eukaryota</taxon>
        <taxon>Viridiplantae</taxon>
        <taxon>Streptophyta</taxon>
        <taxon>Embryophyta</taxon>
        <taxon>Tracheophyta</taxon>
        <taxon>Spermatophyta</taxon>
        <taxon>Magnoliopsida</taxon>
        <taxon>eudicotyledons</taxon>
        <taxon>Gunneridae</taxon>
        <taxon>Pentapetalae</taxon>
        <taxon>rosids</taxon>
        <taxon>fabids</taxon>
        <taxon>Malpighiales</taxon>
        <taxon>Salicaceae</taxon>
        <taxon>Saliceae</taxon>
        <taxon>Populus</taxon>
    </lineage>
</organism>
<keyword evidence="5" id="KW-1185">Reference proteome</keyword>
<dbReference type="InterPro" id="IPR026057">
    <property type="entry name" value="TBL_C"/>
</dbReference>
<dbReference type="EMBL" id="JAAWWB010000016">
    <property type="protein sequence ID" value="KAG6763781.1"/>
    <property type="molecule type" value="Genomic_DNA"/>
</dbReference>
<comment type="caution">
    <text evidence="4">The sequence shown here is derived from an EMBL/GenBank/DDBJ whole genome shotgun (WGS) entry which is preliminary data.</text>
</comment>
<proteinExistence type="inferred from homology"/>
<accession>A0A8X7Z711</accession>
<dbReference type="GO" id="GO:0016413">
    <property type="term" value="F:O-acetyltransferase activity"/>
    <property type="evidence" value="ECO:0007669"/>
    <property type="project" value="InterPro"/>
</dbReference>
<sequence length="153" mass="18176">MRRLYCHRRTDLFTGYGCLFLLLLIYEYNTTVDFYWAPFESNSDDPLKHSVSDRIIMPESIKKLGDKWKGVEYLIFNTKQGTFNEGATEYDEIIERTAAFGRVLMRTWVKWLEENVDPNLTSGYFISMSPMHFRYSERSAMTLNMDGYMQMEH</sequence>
<keyword evidence="2" id="KW-1133">Transmembrane helix</keyword>
<evidence type="ECO:0000256" key="1">
    <source>
        <dbReference type="ARBA" id="ARBA00007727"/>
    </source>
</evidence>
<keyword evidence="2" id="KW-0472">Membrane</keyword>
<dbReference type="Pfam" id="PF13839">
    <property type="entry name" value="PC-Esterase"/>
    <property type="match status" value="1"/>
</dbReference>
<feature type="domain" description="Trichome birefringence-like C-terminal" evidence="3">
    <location>
        <begin position="25"/>
        <end position="137"/>
    </location>
</feature>
<gene>
    <name evidence="4" type="ORF">POTOM_031221</name>
</gene>
<name>A0A8X7Z711_POPTO</name>
<dbReference type="PANTHER" id="PTHR32285:SF345">
    <property type="entry name" value="TRICHOME BIREFRINGENCE-LIKE N-TERMINAL DOMAIN-CONTAINING PROTEIN"/>
    <property type="match status" value="1"/>
</dbReference>
<reference evidence="4" key="1">
    <citation type="journal article" date="2020" name="bioRxiv">
        <title>Hybrid origin of Populus tomentosa Carr. identified through genome sequencing and phylogenomic analysis.</title>
        <authorList>
            <person name="An X."/>
            <person name="Gao K."/>
            <person name="Chen Z."/>
            <person name="Li J."/>
            <person name="Yang X."/>
            <person name="Yang X."/>
            <person name="Zhou J."/>
            <person name="Guo T."/>
            <person name="Zhao T."/>
            <person name="Huang S."/>
            <person name="Miao D."/>
            <person name="Khan W.U."/>
            <person name="Rao P."/>
            <person name="Ye M."/>
            <person name="Lei B."/>
            <person name="Liao W."/>
            <person name="Wang J."/>
            <person name="Ji L."/>
            <person name="Li Y."/>
            <person name="Guo B."/>
            <person name="Mustafa N.S."/>
            <person name="Li S."/>
            <person name="Yun Q."/>
            <person name="Keller S.R."/>
            <person name="Mao J."/>
            <person name="Zhang R."/>
            <person name="Strauss S.H."/>
        </authorList>
    </citation>
    <scope>NUCLEOTIDE SEQUENCE</scope>
    <source>
        <strain evidence="4">GM15</strain>
        <tissue evidence="4">Leaf</tissue>
    </source>
</reference>
<comment type="similarity">
    <text evidence="1">Belongs to the PC-esterase family. TBL subfamily.</text>
</comment>
<dbReference type="GO" id="GO:0005794">
    <property type="term" value="C:Golgi apparatus"/>
    <property type="evidence" value="ECO:0007669"/>
    <property type="project" value="TreeGrafter"/>
</dbReference>
<feature type="transmembrane region" description="Helical" evidence="2">
    <location>
        <begin position="12"/>
        <end position="29"/>
    </location>
</feature>
<dbReference type="AlphaFoldDB" id="A0A8X7Z711"/>
<dbReference type="PANTHER" id="PTHR32285">
    <property type="entry name" value="PROTEIN TRICHOME BIREFRINGENCE-LIKE 9-RELATED"/>
    <property type="match status" value="1"/>
</dbReference>
<protein>
    <recommendedName>
        <fullName evidence="3">Trichome birefringence-like C-terminal domain-containing protein</fullName>
    </recommendedName>
</protein>
<dbReference type="OrthoDB" id="1932925at2759"/>
<evidence type="ECO:0000259" key="3">
    <source>
        <dbReference type="Pfam" id="PF13839"/>
    </source>
</evidence>
<dbReference type="Proteomes" id="UP000886885">
    <property type="component" value="Chromosome 8D"/>
</dbReference>
<evidence type="ECO:0000313" key="5">
    <source>
        <dbReference type="Proteomes" id="UP000886885"/>
    </source>
</evidence>
<evidence type="ECO:0000256" key="2">
    <source>
        <dbReference type="SAM" id="Phobius"/>
    </source>
</evidence>